<comment type="caution">
    <text evidence="1">The sequence shown here is derived from an EMBL/GenBank/DDBJ whole genome shotgun (WGS) entry which is preliminary data.</text>
</comment>
<reference evidence="1 2" key="1">
    <citation type="submission" date="2021-06" db="EMBL/GenBank/DDBJ databases">
        <authorList>
            <person name="Palmer J.M."/>
        </authorList>
    </citation>
    <scope>NUCLEOTIDE SEQUENCE [LARGE SCALE GENOMIC DNA]</scope>
    <source>
        <strain evidence="1 2">AS_MEX2019</strain>
        <tissue evidence="1">Muscle</tissue>
    </source>
</reference>
<name>A0ABV0Y3D6_9TELE</name>
<keyword evidence="2" id="KW-1185">Reference proteome</keyword>
<sequence length="95" mass="11060">MTIYVLRTSLPIYCLRLDSHQAGSFLLPPSPGPSQQHLKNLLQTQPRQTWFLNPSTNGDLTTTIYWRIIRYVPDYHCLNKHPLLILFSRVFFVCG</sequence>
<protein>
    <submittedName>
        <fullName evidence="1">Uncharacterized protein</fullName>
    </submittedName>
</protein>
<evidence type="ECO:0000313" key="1">
    <source>
        <dbReference type="EMBL" id="MEQ2288195.1"/>
    </source>
</evidence>
<proteinExistence type="predicted"/>
<dbReference type="EMBL" id="JAHRIP010020489">
    <property type="protein sequence ID" value="MEQ2288195.1"/>
    <property type="molecule type" value="Genomic_DNA"/>
</dbReference>
<accession>A0ABV0Y3D6</accession>
<evidence type="ECO:0000313" key="2">
    <source>
        <dbReference type="Proteomes" id="UP001469553"/>
    </source>
</evidence>
<feature type="non-terminal residue" evidence="1">
    <location>
        <position position="95"/>
    </location>
</feature>
<dbReference type="Proteomes" id="UP001469553">
    <property type="component" value="Unassembled WGS sequence"/>
</dbReference>
<organism evidence="1 2">
    <name type="scientific">Ameca splendens</name>
    <dbReference type="NCBI Taxonomy" id="208324"/>
    <lineage>
        <taxon>Eukaryota</taxon>
        <taxon>Metazoa</taxon>
        <taxon>Chordata</taxon>
        <taxon>Craniata</taxon>
        <taxon>Vertebrata</taxon>
        <taxon>Euteleostomi</taxon>
        <taxon>Actinopterygii</taxon>
        <taxon>Neopterygii</taxon>
        <taxon>Teleostei</taxon>
        <taxon>Neoteleostei</taxon>
        <taxon>Acanthomorphata</taxon>
        <taxon>Ovalentaria</taxon>
        <taxon>Atherinomorphae</taxon>
        <taxon>Cyprinodontiformes</taxon>
        <taxon>Goodeidae</taxon>
        <taxon>Ameca</taxon>
    </lineage>
</organism>
<gene>
    <name evidence="1" type="ORF">AMECASPLE_020263</name>
</gene>